<feature type="compositionally biased region" description="Polar residues" evidence="4">
    <location>
        <begin position="264"/>
        <end position="283"/>
    </location>
</feature>
<dbReference type="Pfam" id="PF00536">
    <property type="entry name" value="SAM_1"/>
    <property type="match status" value="1"/>
</dbReference>
<reference evidence="6" key="1">
    <citation type="submission" date="2021-09" db="EMBL/GenBank/DDBJ databases">
        <authorList>
            <consortium name="AG Swart"/>
            <person name="Singh M."/>
            <person name="Singh A."/>
            <person name="Seah K."/>
            <person name="Emmerich C."/>
        </authorList>
    </citation>
    <scope>NUCLEOTIDE SEQUENCE</scope>
    <source>
        <strain evidence="6">ATCC30299</strain>
    </source>
</reference>
<feature type="repeat" description="ANK" evidence="3">
    <location>
        <begin position="73"/>
        <end position="105"/>
    </location>
</feature>
<name>A0AAU9JP53_9CILI</name>
<keyword evidence="7" id="KW-1185">Reference proteome</keyword>
<dbReference type="InterPro" id="IPR036770">
    <property type="entry name" value="Ankyrin_rpt-contain_sf"/>
</dbReference>
<evidence type="ECO:0000259" key="5">
    <source>
        <dbReference type="PROSITE" id="PS50105"/>
    </source>
</evidence>
<dbReference type="InterPro" id="IPR033635">
    <property type="entry name" value="ANKS1/Caskin"/>
</dbReference>
<dbReference type="Gene3D" id="1.10.150.50">
    <property type="entry name" value="Transcription Factor, Ets-1"/>
    <property type="match status" value="2"/>
</dbReference>
<dbReference type="Proteomes" id="UP001162131">
    <property type="component" value="Unassembled WGS sequence"/>
</dbReference>
<dbReference type="PROSITE" id="PS50105">
    <property type="entry name" value="SAM_DOMAIN"/>
    <property type="match status" value="1"/>
</dbReference>
<gene>
    <name evidence="6" type="ORF">BSTOLATCC_MIC44392</name>
</gene>
<sequence length="515" mass="58124">MEKSSVKDDIFRACRLGDLFLLNQTLSHPEANINQIDPELGWTPLYHTVICGHFEVAQFLLDKGASPNIPSKIGETPLHQAADNSKFRMAKLLLEYNADPNNQQHDGDTPLHHAASKGDLKLTSLLLSYKANPNITNYVFGRAALHYSVEYGHEKIVKILIKHGASIEIKDRIGKTPLDLAPNNDLKKILTHKISAENSSEKSTRTSPLCMPSLDPIDTIPSIPMQSFENISLSPHSSRSNSGYSTPSNELKFLDLKNRKRLTINSRHNSTQTQPDLNRSLSSVLEPESEKLVNETMVEKQREVSFGGENKPQMYNWLVMTKLDELFDVLLNAGYDDIKQMCEQMRSSMPLNDEILKEIGVKKPGLRKRLLAALDEDALPKPFSLNSKRRQKWRCCSVATPTSEGVSFPTLRNWLLTLGLDMLLPLFENSGYDDLEHLLALMNSRWPITDEILKNEIKISKPGHRHRILSKLKDDSNGVRTMKRNYGGFSNRSRKEDIIVEAEANSTACEICKLM</sequence>
<dbReference type="SUPFAM" id="SSF48403">
    <property type="entry name" value="Ankyrin repeat"/>
    <property type="match status" value="1"/>
</dbReference>
<evidence type="ECO:0000256" key="4">
    <source>
        <dbReference type="SAM" id="MobiDB-lite"/>
    </source>
</evidence>
<dbReference type="InterPro" id="IPR001660">
    <property type="entry name" value="SAM"/>
</dbReference>
<dbReference type="PROSITE" id="PS50297">
    <property type="entry name" value="ANK_REP_REGION"/>
    <property type="match status" value="4"/>
</dbReference>
<feature type="domain" description="SAM" evidence="5">
    <location>
        <begin position="406"/>
        <end position="473"/>
    </location>
</feature>
<proteinExistence type="predicted"/>
<evidence type="ECO:0000313" key="6">
    <source>
        <dbReference type="EMBL" id="CAG9327764.1"/>
    </source>
</evidence>
<keyword evidence="2 3" id="KW-0040">ANK repeat</keyword>
<dbReference type="SMART" id="SM00454">
    <property type="entry name" value="SAM"/>
    <property type="match status" value="2"/>
</dbReference>
<feature type="repeat" description="ANK" evidence="3">
    <location>
        <begin position="106"/>
        <end position="138"/>
    </location>
</feature>
<dbReference type="InterPro" id="IPR013761">
    <property type="entry name" value="SAM/pointed_sf"/>
</dbReference>
<feature type="repeat" description="ANK" evidence="3">
    <location>
        <begin position="40"/>
        <end position="72"/>
    </location>
</feature>
<dbReference type="PRINTS" id="PR01415">
    <property type="entry name" value="ANKYRIN"/>
</dbReference>
<evidence type="ECO:0000256" key="2">
    <source>
        <dbReference type="ARBA" id="ARBA00023043"/>
    </source>
</evidence>
<keyword evidence="1" id="KW-0677">Repeat</keyword>
<evidence type="ECO:0000313" key="7">
    <source>
        <dbReference type="Proteomes" id="UP001162131"/>
    </source>
</evidence>
<dbReference type="Gene3D" id="1.25.40.20">
    <property type="entry name" value="Ankyrin repeat-containing domain"/>
    <property type="match status" value="2"/>
</dbReference>
<feature type="region of interest" description="Disordered" evidence="4">
    <location>
        <begin position="230"/>
        <end position="250"/>
    </location>
</feature>
<dbReference type="PANTHER" id="PTHR24174:SF16">
    <property type="entry name" value="CASKIN-2"/>
    <property type="match status" value="1"/>
</dbReference>
<dbReference type="PANTHER" id="PTHR24174">
    <property type="entry name" value="ANKYRIN REPEAT AND STERILE ALPHA MOTIF DOMAIN-CONTAINING PROTEIN 1"/>
    <property type="match status" value="1"/>
</dbReference>
<dbReference type="EMBL" id="CAJZBQ010000044">
    <property type="protein sequence ID" value="CAG9327764.1"/>
    <property type="molecule type" value="Genomic_DNA"/>
</dbReference>
<dbReference type="Pfam" id="PF12796">
    <property type="entry name" value="Ank_2"/>
    <property type="match status" value="1"/>
</dbReference>
<dbReference type="Pfam" id="PF13637">
    <property type="entry name" value="Ank_4"/>
    <property type="match status" value="1"/>
</dbReference>
<evidence type="ECO:0000256" key="3">
    <source>
        <dbReference type="PROSITE-ProRule" id="PRU00023"/>
    </source>
</evidence>
<feature type="repeat" description="ANK" evidence="3">
    <location>
        <begin position="140"/>
        <end position="172"/>
    </location>
</feature>
<organism evidence="6 7">
    <name type="scientific">Blepharisma stoltei</name>
    <dbReference type="NCBI Taxonomy" id="1481888"/>
    <lineage>
        <taxon>Eukaryota</taxon>
        <taxon>Sar</taxon>
        <taxon>Alveolata</taxon>
        <taxon>Ciliophora</taxon>
        <taxon>Postciliodesmatophora</taxon>
        <taxon>Heterotrichea</taxon>
        <taxon>Heterotrichida</taxon>
        <taxon>Blepharismidae</taxon>
        <taxon>Blepharisma</taxon>
    </lineage>
</organism>
<feature type="region of interest" description="Disordered" evidence="4">
    <location>
        <begin position="264"/>
        <end position="289"/>
    </location>
</feature>
<protein>
    <recommendedName>
        <fullName evidence="5">SAM domain-containing protein</fullName>
    </recommendedName>
</protein>
<evidence type="ECO:0000256" key="1">
    <source>
        <dbReference type="ARBA" id="ARBA00022737"/>
    </source>
</evidence>
<dbReference type="InterPro" id="IPR002110">
    <property type="entry name" value="Ankyrin_rpt"/>
</dbReference>
<comment type="caution">
    <text evidence="6">The sequence shown here is derived from an EMBL/GenBank/DDBJ whole genome shotgun (WGS) entry which is preliminary data.</text>
</comment>
<dbReference type="AlphaFoldDB" id="A0AAU9JP53"/>
<dbReference type="PROSITE" id="PS50088">
    <property type="entry name" value="ANK_REPEAT"/>
    <property type="match status" value="4"/>
</dbReference>
<dbReference type="SUPFAM" id="SSF47769">
    <property type="entry name" value="SAM/Pointed domain"/>
    <property type="match status" value="2"/>
</dbReference>
<accession>A0AAU9JP53</accession>
<feature type="compositionally biased region" description="Polar residues" evidence="4">
    <location>
        <begin position="230"/>
        <end position="249"/>
    </location>
</feature>
<dbReference type="SMART" id="SM00248">
    <property type="entry name" value="ANK"/>
    <property type="match status" value="4"/>
</dbReference>